<dbReference type="GO" id="GO:0003677">
    <property type="term" value="F:DNA binding"/>
    <property type="evidence" value="ECO:0007669"/>
    <property type="project" value="InterPro"/>
</dbReference>
<evidence type="ECO:0000256" key="3">
    <source>
        <dbReference type="ARBA" id="ARBA00022634"/>
    </source>
</evidence>
<dbReference type="Proteomes" id="UP000053354">
    <property type="component" value="Chromosome"/>
</dbReference>
<dbReference type="InterPro" id="IPR010996">
    <property type="entry name" value="HHH_MUS81"/>
</dbReference>
<keyword evidence="12" id="KW-0378">Hydrolase</keyword>
<dbReference type="GO" id="GO:0005829">
    <property type="term" value="C:cytosol"/>
    <property type="evidence" value="ECO:0007669"/>
    <property type="project" value="TreeGrafter"/>
</dbReference>
<evidence type="ECO:0000256" key="6">
    <source>
        <dbReference type="ARBA" id="ARBA00022705"/>
    </source>
</evidence>
<dbReference type="Pfam" id="PF14520">
    <property type="entry name" value="HHH_5"/>
    <property type="match status" value="1"/>
</dbReference>
<dbReference type="Pfam" id="PF14792">
    <property type="entry name" value="DNA_pol_B_palm"/>
    <property type="match status" value="1"/>
</dbReference>
<dbReference type="KEGG" id="pll:I858_001175"/>
<keyword evidence="12" id="KW-0269">Exonuclease</keyword>
<dbReference type="GO" id="GO:0003887">
    <property type="term" value="F:DNA-directed DNA polymerase activity"/>
    <property type="evidence" value="ECO:0007669"/>
    <property type="project" value="UniProtKB-KW"/>
</dbReference>
<dbReference type="CDD" id="cd00141">
    <property type="entry name" value="NT_POLXc"/>
    <property type="match status" value="1"/>
</dbReference>
<dbReference type="InterPro" id="IPR029398">
    <property type="entry name" value="PolB_thumb"/>
</dbReference>
<evidence type="ECO:0000259" key="10">
    <source>
        <dbReference type="SMART" id="SM00481"/>
    </source>
</evidence>
<dbReference type="GO" id="GO:0004527">
    <property type="term" value="F:exonuclease activity"/>
    <property type="evidence" value="ECO:0007669"/>
    <property type="project" value="UniProtKB-KW"/>
</dbReference>
<feature type="domain" description="Polymerase/histidinol phosphatase N-terminal" evidence="10">
    <location>
        <begin position="335"/>
        <end position="414"/>
    </location>
</feature>
<dbReference type="InterPro" id="IPR037160">
    <property type="entry name" value="DNA_Pol_thumb_sf"/>
</dbReference>
<dbReference type="InterPro" id="IPR027421">
    <property type="entry name" value="DNA_pol_lamdba_lyase_dom_sf"/>
</dbReference>
<dbReference type="Pfam" id="PF14791">
    <property type="entry name" value="DNA_pol_B_thumb"/>
    <property type="match status" value="1"/>
</dbReference>
<dbReference type="Pfam" id="PF14716">
    <property type="entry name" value="HHH_8"/>
    <property type="match status" value="1"/>
</dbReference>
<dbReference type="Gene3D" id="3.30.210.10">
    <property type="entry name" value="DNA polymerase, thumb domain"/>
    <property type="match status" value="1"/>
</dbReference>
<dbReference type="GO" id="GO:0006281">
    <property type="term" value="P:DNA repair"/>
    <property type="evidence" value="ECO:0007669"/>
    <property type="project" value="InterPro"/>
</dbReference>
<proteinExistence type="predicted"/>
<dbReference type="OrthoDB" id="9808747at2"/>
<dbReference type="InterPro" id="IPR028207">
    <property type="entry name" value="DNA_pol_B_palm_palm"/>
</dbReference>
<evidence type="ECO:0000256" key="4">
    <source>
        <dbReference type="ARBA" id="ARBA00022679"/>
    </source>
</evidence>
<gene>
    <name evidence="12" type="ORF">I858_001175</name>
</gene>
<evidence type="ECO:0000313" key="12">
    <source>
        <dbReference type="EMBL" id="ANU25689.1"/>
    </source>
</evidence>
<accession>A0A1B1RXP0</accession>
<organism evidence="12 13">
    <name type="scientific">Planococcus versutus</name>
    <dbReference type="NCBI Taxonomy" id="1302659"/>
    <lineage>
        <taxon>Bacteria</taxon>
        <taxon>Bacillati</taxon>
        <taxon>Bacillota</taxon>
        <taxon>Bacilli</taxon>
        <taxon>Bacillales</taxon>
        <taxon>Caryophanaceae</taxon>
        <taxon>Planococcus</taxon>
    </lineage>
</organism>
<dbReference type="EC" id="2.7.7.7" evidence="2"/>
<dbReference type="Gene3D" id="1.10.150.20">
    <property type="entry name" value="5' to 3' exonuclease, C-terminal subdomain"/>
    <property type="match status" value="1"/>
</dbReference>
<dbReference type="AlphaFoldDB" id="A0A1B1RXP0"/>
<dbReference type="InterPro" id="IPR043519">
    <property type="entry name" value="NT_sf"/>
</dbReference>
<dbReference type="PIRSF" id="PIRSF005047">
    <property type="entry name" value="UCP005047_YshC"/>
    <property type="match status" value="1"/>
</dbReference>
<name>A0A1B1RXP0_9BACL</name>
<keyword evidence="4" id="KW-0808">Transferase</keyword>
<dbReference type="InterPro" id="IPR002054">
    <property type="entry name" value="DNA-dir_DNA_pol_X"/>
</dbReference>
<dbReference type="Gene3D" id="1.10.150.110">
    <property type="entry name" value="DNA polymerase beta, N-terminal domain-like"/>
    <property type="match status" value="1"/>
</dbReference>
<keyword evidence="13" id="KW-1185">Reference proteome</keyword>
<dbReference type="Pfam" id="PF02811">
    <property type="entry name" value="PHP"/>
    <property type="match status" value="1"/>
</dbReference>
<evidence type="ECO:0000313" key="13">
    <source>
        <dbReference type="Proteomes" id="UP000053354"/>
    </source>
</evidence>
<dbReference type="InterPro" id="IPR016195">
    <property type="entry name" value="Pol/histidinol_Pase-like"/>
</dbReference>
<keyword evidence="12" id="KW-0540">Nuclease</keyword>
<dbReference type="PANTHER" id="PTHR36928:SF1">
    <property type="entry name" value="PHOSPHATASE YCDX-RELATED"/>
    <property type="match status" value="1"/>
</dbReference>
<dbReference type="SMART" id="SM00278">
    <property type="entry name" value="HhH1"/>
    <property type="match status" value="3"/>
</dbReference>
<dbReference type="EMBL" id="CP016540">
    <property type="protein sequence ID" value="ANU25689.1"/>
    <property type="molecule type" value="Genomic_DNA"/>
</dbReference>
<dbReference type="InterPro" id="IPR022312">
    <property type="entry name" value="DNA_pol_X"/>
</dbReference>
<dbReference type="CDD" id="cd07436">
    <property type="entry name" value="PHP_PolX"/>
    <property type="match status" value="1"/>
</dbReference>
<keyword evidence="7" id="KW-0239">DNA-directed DNA polymerase</keyword>
<reference evidence="12" key="1">
    <citation type="submission" date="2016-10" db="EMBL/GenBank/DDBJ databases">
        <authorList>
            <person name="See-Too W.S."/>
        </authorList>
    </citation>
    <scope>NUCLEOTIDE SEQUENCE</scope>
    <source>
        <strain evidence="12">L10.15</strain>
    </source>
</reference>
<dbReference type="GO" id="GO:0042578">
    <property type="term" value="F:phosphoric ester hydrolase activity"/>
    <property type="evidence" value="ECO:0007669"/>
    <property type="project" value="TreeGrafter"/>
</dbReference>
<evidence type="ECO:0000256" key="5">
    <source>
        <dbReference type="ARBA" id="ARBA00022695"/>
    </source>
</evidence>
<dbReference type="Gene3D" id="3.20.20.140">
    <property type="entry name" value="Metal-dependent hydrolases"/>
    <property type="match status" value="1"/>
</dbReference>
<dbReference type="Gene3D" id="3.30.460.10">
    <property type="entry name" value="Beta Polymerase, domain 2"/>
    <property type="match status" value="1"/>
</dbReference>
<dbReference type="InterPro" id="IPR003141">
    <property type="entry name" value="Pol/His_phosphatase_N"/>
</dbReference>
<keyword evidence="6" id="KW-0235">DNA replication</keyword>
<dbReference type="SUPFAM" id="SSF89550">
    <property type="entry name" value="PHP domain-like"/>
    <property type="match status" value="1"/>
</dbReference>
<dbReference type="GO" id="GO:0008270">
    <property type="term" value="F:zinc ion binding"/>
    <property type="evidence" value="ECO:0007669"/>
    <property type="project" value="TreeGrafter"/>
</dbReference>
<evidence type="ECO:0000256" key="2">
    <source>
        <dbReference type="ARBA" id="ARBA00012417"/>
    </source>
</evidence>
<feature type="domain" description="Helix-hairpin-helix DNA-binding motif class 1" evidence="9">
    <location>
        <begin position="88"/>
        <end position="107"/>
    </location>
</feature>
<feature type="domain" description="Helix-hairpin-helix DNA-binding motif class 1" evidence="9">
    <location>
        <begin position="123"/>
        <end position="142"/>
    </location>
</feature>
<dbReference type="PRINTS" id="PR00869">
    <property type="entry name" value="DNAPOLX"/>
</dbReference>
<keyword evidence="5" id="KW-0548">Nucleotidyltransferase</keyword>
<dbReference type="InterPro" id="IPR022311">
    <property type="entry name" value="PolX-like"/>
</dbReference>
<dbReference type="InterPro" id="IPR003583">
    <property type="entry name" value="Hlx-hairpin-Hlx_DNA-bd_motif"/>
</dbReference>
<dbReference type="InterPro" id="IPR047967">
    <property type="entry name" value="PolX_PHP"/>
</dbReference>
<keyword evidence="3" id="KW-0237">DNA synthesis</keyword>
<dbReference type="SUPFAM" id="SSF47802">
    <property type="entry name" value="DNA polymerase beta, N-terminal domain-like"/>
    <property type="match status" value="1"/>
</dbReference>
<comment type="cofactor">
    <cofactor evidence="1">
        <name>Mg(2+)</name>
        <dbReference type="ChEBI" id="CHEBI:18420"/>
    </cofactor>
</comment>
<feature type="domain" description="DNA-directed DNA polymerase X" evidence="11">
    <location>
        <begin position="1"/>
        <end position="313"/>
    </location>
</feature>
<dbReference type="FunFam" id="3.20.20.140:FF:000047">
    <property type="entry name" value="PHP domain-containing protein"/>
    <property type="match status" value="1"/>
</dbReference>
<sequence length="569" mass="64154">MNKKIIIRTLEKIALYMELKGENPFKVSAFRKAAQALELDQRSLDEIEDVTKLKGIGKGTGDVILELINDNKSTVLEELQEEVPKGLIPMMKLQGLGGKKIAKLYKELGIDSMETLKAACLNEEIQKLPGFGPKSEEKILKEINDFETKPDRQPIWKTEETVAFIQDVLTSIAEVTEFSVAGSFRRTKETSKDIDFIIATAEPAKVKEQLLAALPVKETIASGDTKVSVTVEVLEPIDVDFRLVAPEEFVTALHHFTGSKDHNVRMRQLAKSQNQKISEYGVEQEDGSVKTFSTEIDFFAHFGLPFIPPSVREDGRELDRLEELPELVTIEDISSDLHMHTTWSDGANSLTEMIEACVAKSYKYMVITDHSHYLKVANGLTPERLTDQNSQIRELNKKYDAIEVFSGTEMDILPDATLDFDDDMLKKLDFVIASIHSSFQQPQEQIMDRILTAMKNPYVHMIAHPTGRIVGQRDGYNPDVEQILDWAKEYGKIVELNASPYRLDLAVPYLIMAQEKGVPVAINTDAHAIEGLDVMKTGVKHAQKAWLKKDTIVNTWSLEKFKEFINKSK</sequence>
<evidence type="ECO:0000256" key="8">
    <source>
        <dbReference type="ARBA" id="ARBA00049244"/>
    </source>
</evidence>
<dbReference type="PANTHER" id="PTHR36928">
    <property type="entry name" value="PHOSPHATASE YCDX-RELATED"/>
    <property type="match status" value="1"/>
</dbReference>
<dbReference type="NCBIfam" id="NF006375">
    <property type="entry name" value="PRK08609.1"/>
    <property type="match status" value="1"/>
</dbReference>
<dbReference type="STRING" id="1302659.I858_001175"/>
<dbReference type="InterPro" id="IPR004013">
    <property type="entry name" value="PHP_dom"/>
</dbReference>
<evidence type="ECO:0000259" key="9">
    <source>
        <dbReference type="SMART" id="SM00278"/>
    </source>
</evidence>
<feature type="domain" description="Helix-hairpin-helix DNA-binding motif class 1" evidence="9">
    <location>
        <begin position="48"/>
        <end position="67"/>
    </location>
</feature>
<dbReference type="InterPro" id="IPR050243">
    <property type="entry name" value="PHP_phosphatase"/>
</dbReference>
<evidence type="ECO:0000256" key="7">
    <source>
        <dbReference type="ARBA" id="ARBA00022932"/>
    </source>
</evidence>
<comment type="catalytic activity">
    <reaction evidence="8">
        <text>DNA(n) + a 2'-deoxyribonucleoside 5'-triphosphate = DNA(n+1) + diphosphate</text>
        <dbReference type="Rhea" id="RHEA:22508"/>
        <dbReference type="Rhea" id="RHEA-COMP:17339"/>
        <dbReference type="Rhea" id="RHEA-COMP:17340"/>
        <dbReference type="ChEBI" id="CHEBI:33019"/>
        <dbReference type="ChEBI" id="CHEBI:61560"/>
        <dbReference type="ChEBI" id="CHEBI:173112"/>
        <dbReference type="EC" id="2.7.7.7"/>
    </reaction>
</comment>
<dbReference type="SMART" id="SM00483">
    <property type="entry name" value="POLXc"/>
    <property type="match status" value="1"/>
</dbReference>
<dbReference type="SMART" id="SM00481">
    <property type="entry name" value="POLIIIAc"/>
    <property type="match status" value="1"/>
</dbReference>
<evidence type="ECO:0000256" key="1">
    <source>
        <dbReference type="ARBA" id="ARBA00001946"/>
    </source>
</evidence>
<protein>
    <recommendedName>
        <fullName evidence="2">DNA-directed DNA polymerase</fullName>
        <ecNumber evidence="2">2.7.7.7</ecNumber>
    </recommendedName>
</protein>
<dbReference type="RefSeq" id="WP_065524263.1">
    <property type="nucleotide sequence ID" value="NZ_CP016540.2"/>
</dbReference>
<evidence type="ECO:0000259" key="11">
    <source>
        <dbReference type="SMART" id="SM00483"/>
    </source>
</evidence>
<dbReference type="SUPFAM" id="SSF81301">
    <property type="entry name" value="Nucleotidyltransferase"/>
    <property type="match status" value="1"/>
</dbReference>